<name>A0A9N7VL52_PLEPL</name>
<evidence type="ECO:0000313" key="2">
    <source>
        <dbReference type="EMBL" id="CAB1451317.1"/>
    </source>
</evidence>
<evidence type="ECO:0000256" key="1">
    <source>
        <dbReference type="SAM" id="MobiDB-lite"/>
    </source>
</evidence>
<dbReference type="Proteomes" id="UP001153269">
    <property type="component" value="Unassembled WGS sequence"/>
</dbReference>
<dbReference type="AlphaFoldDB" id="A0A9N7VL52"/>
<gene>
    <name evidence="2" type="ORF">PLEPLA_LOCUS39010</name>
</gene>
<protein>
    <submittedName>
        <fullName evidence="2">Uncharacterized protein</fullName>
    </submittedName>
</protein>
<organism evidence="2 3">
    <name type="scientific">Pleuronectes platessa</name>
    <name type="common">European plaice</name>
    <dbReference type="NCBI Taxonomy" id="8262"/>
    <lineage>
        <taxon>Eukaryota</taxon>
        <taxon>Metazoa</taxon>
        <taxon>Chordata</taxon>
        <taxon>Craniata</taxon>
        <taxon>Vertebrata</taxon>
        <taxon>Euteleostomi</taxon>
        <taxon>Actinopterygii</taxon>
        <taxon>Neopterygii</taxon>
        <taxon>Teleostei</taxon>
        <taxon>Neoteleostei</taxon>
        <taxon>Acanthomorphata</taxon>
        <taxon>Carangaria</taxon>
        <taxon>Pleuronectiformes</taxon>
        <taxon>Pleuronectoidei</taxon>
        <taxon>Pleuronectidae</taxon>
        <taxon>Pleuronectes</taxon>
    </lineage>
</organism>
<dbReference type="EMBL" id="CADEAL010004085">
    <property type="protein sequence ID" value="CAB1451317.1"/>
    <property type="molecule type" value="Genomic_DNA"/>
</dbReference>
<reference evidence="2" key="1">
    <citation type="submission" date="2020-03" db="EMBL/GenBank/DDBJ databases">
        <authorList>
            <person name="Weist P."/>
        </authorList>
    </citation>
    <scope>NUCLEOTIDE SEQUENCE</scope>
</reference>
<accession>A0A9N7VL52</accession>
<sequence>MRRALPAGLREGDSGSCSCDYRCVFVIPKSISPLGAYHVAAEPFWPNAKDTSDGEKPEQGAAFCFSHTHHSRTFIILQASQRDRKGRQRAASSPRPVKSTAAPGDLKEALGHRWQRQPQEDRQTNESGETEPGGGTLKERGRKVEATSCARQCQAERLEPYGHPEGGGNLPSLTTAQLTN</sequence>
<keyword evidence="3" id="KW-1185">Reference proteome</keyword>
<comment type="caution">
    <text evidence="2">The sequence shown here is derived from an EMBL/GenBank/DDBJ whole genome shotgun (WGS) entry which is preliminary data.</text>
</comment>
<feature type="region of interest" description="Disordered" evidence="1">
    <location>
        <begin position="79"/>
        <end position="180"/>
    </location>
</feature>
<evidence type="ECO:0000313" key="3">
    <source>
        <dbReference type="Proteomes" id="UP001153269"/>
    </source>
</evidence>
<feature type="compositionally biased region" description="Polar residues" evidence="1">
    <location>
        <begin position="171"/>
        <end position="180"/>
    </location>
</feature>
<proteinExistence type="predicted"/>